<evidence type="ECO:0000313" key="2">
    <source>
        <dbReference type="Proteomes" id="UP000077363"/>
    </source>
</evidence>
<sequence>MASSQAFSGAPVSRARQRFLGLTNYHPRTDAQAQLPSALHLTPEVQRQLLAYFYSPGAIRSGPLFGRRQNGIRVITAAGRGVPPGLIPEGSSELFALDAGYVLGWSDALTEGQSEIDWIGHWLIAANNAVGTYEEHLDWLHQAQSAVVLDDETFLLTLGNEEEQLVFAGWAVHARRPTTLPVTRLRGTGS</sequence>
<gene>
    <name evidence="1" type="ORF">SU48_01645</name>
</gene>
<proteinExistence type="predicted"/>
<organism evidence="1 2">
    <name type="scientific">Deinococcus puniceus</name>
    <dbReference type="NCBI Taxonomy" id="1182568"/>
    <lineage>
        <taxon>Bacteria</taxon>
        <taxon>Thermotogati</taxon>
        <taxon>Deinococcota</taxon>
        <taxon>Deinococci</taxon>
        <taxon>Deinococcales</taxon>
        <taxon>Deinococcaceae</taxon>
        <taxon>Deinococcus</taxon>
    </lineage>
</organism>
<protein>
    <submittedName>
        <fullName evidence="1">Uncharacterized protein</fullName>
    </submittedName>
</protein>
<accession>A0A172T6Q9</accession>
<reference evidence="1 2" key="1">
    <citation type="submission" date="2015-01" db="EMBL/GenBank/DDBJ databases">
        <title>Deinococcus puniceus/DY1/ whole genome sequencing.</title>
        <authorList>
            <person name="Kim M.K."/>
            <person name="Srinivasan S."/>
            <person name="Lee J.-J."/>
        </authorList>
    </citation>
    <scope>NUCLEOTIDE SEQUENCE [LARGE SCALE GENOMIC DNA]</scope>
    <source>
        <strain evidence="1 2">DY1</strain>
    </source>
</reference>
<dbReference type="KEGG" id="dpu:SU48_01645"/>
<dbReference type="Proteomes" id="UP000077363">
    <property type="component" value="Chromosome"/>
</dbReference>
<keyword evidence="2" id="KW-1185">Reference proteome</keyword>
<evidence type="ECO:0000313" key="1">
    <source>
        <dbReference type="EMBL" id="ANE42671.1"/>
    </source>
</evidence>
<name>A0A172T6Q9_9DEIO</name>
<dbReference type="AlphaFoldDB" id="A0A172T6Q9"/>
<dbReference type="EMBL" id="CP011387">
    <property type="protein sequence ID" value="ANE42671.1"/>
    <property type="molecule type" value="Genomic_DNA"/>
</dbReference>
<dbReference type="OrthoDB" id="69706at2"/>
<dbReference type="PATRIC" id="fig|1182568.3.peg.339"/>